<dbReference type="PANTHER" id="PTHR45913">
    <property type="entry name" value="EPM2A-INTERACTING PROTEIN 1"/>
    <property type="match status" value="1"/>
</dbReference>
<name>A0AAV7K8N8_9METZ</name>
<comment type="caution">
    <text evidence="1">The sequence shown here is derived from an EMBL/GenBank/DDBJ whole genome shotgun (WGS) entry which is preliminary data.</text>
</comment>
<proteinExistence type="predicted"/>
<dbReference type="SUPFAM" id="SSF53098">
    <property type="entry name" value="Ribonuclease H-like"/>
    <property type="match status" value="1"/>
</dbReference>
<evidence type="ECO:0000313" key="1">
    <source>
        <dbReference type="EMBL" id="KAI6657350.1"/>
    </source>
</evidence>
<sequence length="508" mass="58105">MTISRRIENLSTDLKLTLEKRVSEFQYYSLALDESTDATDTAQLAVFVRRIDSKFNLTEELANLHSLHDKTTGVDIYKAVMNGIDAIGLKLNNLCEVTTDGAPSMIGKERGFVALLEKERINSGSSTMKLVTVHCIIHQENLCSKSLIMQGVMEIVVKTVNFIRARGLNHRQFRKLLDEMDSQYGDLLYYTEVRWLSRGAMLRRFYELKEEVFHFMEEKGKPVFHLNDPLWLYTGVYAIEINSLHKEFKNRFKDLRSNIVNYAIFSNPFSLEPIELPEHLQLELVDMQCNQDLKAKFNDVTLMDFYQKYLSSSDYPNLIKHCKMMACLFGSTYICEQLFSQMKLVKSKCRTVLTDRHLEDTLRIATTDMEQNIDHIVRPMRHQSSSMSNQCWLYKFYADDRNGELTIQIVISGTGSNFAEMTSSGVYNLLSGYEVFYTDTTLICTTSDTTVPQWSYVGIPSGNNASLGIWNSDTGIRATYAITASVFDPSITTVVKQGGNTHTHTLRK</sequence>
<dbReference type="EMBL" id="JAKMXF010000111">
    <property type="protein sequence ID" value="KAI6657350.1"/>
    <property type="molecule type" value="Genomic_DNA"/>
</dbReference>
<protein>
    <submittedName>
        <fullName evidence="1">General transcription factor II-I repeat domain-containing protein 2-like</fullName>
    </submittedName>
</protein>
<keyword evidence="2" id="KW-1185">Reference proteome</keyword>
<reference evidence="1 2" key="1">
    <citation type="journal article" date="2023" name="BMC Biol.">
        <title>The compact genome of the sponge Oopsacas minuta (Hexactinellida) is lacking key metazoan core genes.</title>
        <authorList>
            <person name="Santini S."/>
            <person name="Schenkelaars Q."/>
            <person name="Jourda C."/>
            <person name="Duchesne M."/>
            <person name="Belahbib H."/>
            <person name="Rocher C."/>
            <person name="Selva M."/>
            <person name="Riesgo A."/>
            <person name="Vervoort M."/>
            <person name="Leys S.P."/>
            <person name="Kodjabachian L."/>
            <person name="Le Bivic A."/>
            <person name="Borchiellini C."/>
            <person name="Claverie J.M."/>
            <person name="Renard E."/>
        </authorList>
    </citation>
    <scope>NUCLEOTIDE SEQUENCE [LARGE SCALE GENOMIC DNA]</scope>
    <source>
        <strain evidence="1">SPO-2</strain>
    </source>
</reference>
<gene>
    <name evidence="1" type="ORF">LOD99_98</name>
</gene>
<dbReference type="PANTHER" id="PTHR45913:SF5">
    <property type="entry name" value="GENERAL TRANSCRIPTION FACTOR II-I REPEAT DOMAIN-CONTAINING PROTEIN 2A-LIKE PROTEIN"/>
    <property type="match status" value="1"/>
</dbReference>
<dbReference type="Proteomes" id="UP001165289">
    <property type="component" value="Unassembled WGS sequence"/>
</dbReference>
<organism evidence="1 2">
    <name type="scientific">Oopsacas minuta</name>
    <dbReference type="NCBI Taxonomy" id="111878"/>
    <lineage>
        <taxon>Eukaryota</taxon>
        <taxon>Metazoa</taxon>
        <taxon>Porifera</taxon>
        <taxon>Hexactinellida</taxon>
        <taxon>Hexasterophora</taxon>
        <taxon>Lyssacinosida</taxon>
        <taxon>Leucopsacidae</taxon>
        <taxon>Oopsacas</taxon>
    </lineage>
</organism>
<accession>A0AAV7K8N8</accession>
<dbReference type="AlphaFoldDB" id="A0AAV7K8N8"/>
<dbReference type="InterPro" id="IPR012337">
    <property type="entry name" value="RNaseH-like_sf"/>
</dbReference>
<evidence type="ECO:0000313" key="2">
    <source>
        <dbReference type="Proteomes" id="UP001165289"/>
    </source>
</evidence>